<feature type="domain" description="Protein kinase" evidence="8">
    <location>
        <begin position="15"/>
        <end position="275"/>
    </location>
</feature>
<proteinExistence type="inferred from homology"/>
<gene>
    <name evidence="10" type="primary">LOC106469997</name>
</gene>
<evidence type="ECO:0000256" key="1">
    <source>
        <dbReference type="ARBA" id="ARBA00022527"/>
    </source>
</evidence>
<evidence type="ECO:0000313" key="9">
    <source>
        <dbReference type="Proteomes" id="UP000694941"/>
    </source>
</evidence>
<reference evidence="10" key="1">
    <citation type="submission" date="2025-08" db="UniProtKB">
        <authorList>
            <consortium name="RefSeq"/>
        </authorList>
    </citation>
    <scope>IDENTIFICATION</scope>
    <source>
        <tissue evidence="10">Muscle</tissue>
    </source>
</reference>
<sequence>MVQVVSEESSFEKQFDVFEEIGSGQFAVVKRCVKKATGREFAAKFIRKRRTASSRRGVALEDIHREVYILRSAHHDNIVQLHDVFDIGSEIVLVLELIKGGELFEFVSQKEFLSEKETSGFIRQILLGLNHLHDMCVAHLDLKPENVLLVDRSGKHIKLIDFGLSRHISVDTEIRELMGTPEFVAPEIVNFEPVTLATDMWSVGVITYNLLSGISPFLGDSKQETFSNISAVDYYFDDEYFSHVSELAKDFIAKLLVKDPRKRTTVDQCLIHPWIQQNKEDQLTSSTVKAEVRQKWKTVRASASHPIAVRRTLGPWVAMKKQ</sequence>
<name>A0ABM1BP68_LIMPO</name>
<evidence type="ECO:0000256" key="3">
    <source>
        <dbReference type="ARBA" id="ARBA00022741"/>
    </source>
</evidence>
<dbReference type="RefSeq" id="XP_013785970.2">
    <property type="nucleotide sequence ID" value="XM_013930516.2"/>
</dbReference>
<keyword evidence="9" id="KW-1185">Reference proteome</keyword>
<protein>
    <submittedName>
        <fullName evidence="10">Death-associated protein kinase 2-like</fullName>
    </submittedName>
</protein>
<feature type="binding site" evidence="6">
    <location>
        <position position="48"/>
    </location>
    <ligand>
        <name>ATP</name>
        <dbReference type="ChEBI" id="CHEBI:30616"/>
    </ligand>
</feature>
<dbReference type="SUPFAM" id="SSF56112">
    <property type="entry name" value="Protein kinase-like (PK-like)"/>
    <property type="match status" value="1"/>
</dbReference>
<dbReference type="InterPro" id="IPR017441">
    <property type="entry name" value="Protein_kinase_ATP_BS"/>
</dbReference>
<dbReference type="GeneID" id="106469997"/>
<keyword evidence="2" id="KW-0808">Transferase</keyword>
<evidence type="ECO:0000256" key="6">
    <source>
        <dbReference type="PROSITE-ProRule" id="PRU10141"/>
    </source>
</evidence>
<comment type="similarity">
    <text evidence="7">Belongs to the protein kinase superfamily.</text>
</comment>
<dbReference type="PROSITE" id="PS50011">
    <property type="entry name" value="PROTEIN_KINASE_DOM"/>
    <property type="match status" value="1"/>
</dbReference>
<accession>A0ABM1BP68</accession>
<dbReference type="Gene3D" id="3.30.200.20">
    <property type="entry name" value="Phosphorylase Kinase, domain 1"/>
    <property type="match status" value="1"/>
</dbReference>
<keyword evidence="1 7" id="KW-0723">Serine/threonine-protein kinase</keyword>
<dbReference type="SMART" id="SM00220">
    <property type="entry name" value="S_TKc"/>
    <property type="match status" value="1"/>
</dbReference>
<dbReference type="InterPro" id="IPR011009">
    <property type="entry name" value="Kinase-like_dom_sf"/>
</dbReference>
<organism evidence="9 10">
    <name type="scientific">Limulus polyphemus</name>
    <name type="common">Atlantic horseshoe crab</name>
    <dbReference type="NCBI Taxonomy" id="6850"/>
    <lineage>
        <taxon>Eukaryota</taxon>
        <taxon>Metazoa</taxon>
        <taxon>Ecdysozoa</taxon>
        <taxon>Arthropoda</taxon>
        <taxon>Chelicerata</taxon>
        <taxon>Merostomata</taxon>
        <taxon>Xiphosura</taxon>
        <taxon>Limulidae</taxon>
        <taxon>Limulus</taxon>
    </lineage>
</organism>
<evidence type="ECO:0000256" key="2">
    <source>
        <dbReference type="ARBA" id="ARBA00022679"/>
    </source>
</evidence>
<dbReference type="InterPro" id="IPR008271">
    <property type="entry name" value="Ser/Thr_kinase_AS"/>
</dbReference>
<evidence type="ECO:0000313" key="10">
    <source>
        <dbReference type="RefSeq" id="XP_013785970.2"/>
    </source>
</evidence>
<evidence type="ECO:0000259" key="8">
    <source>
        <dbReference type="PROSITE" id="PS50011"/>
    </source>
</evidence>
<keyword evidence="5 6" id="KW-0067">ATP-binding</keyword>
<dbReference type="PROSITE" id="PS00107">
    <property type="entry name" value="PROTEIN_KINASE_ATP"/>
    <property type="match status" value="1"/>
</dbReference>
<evidence type="ECO:0000256" key="5">
    <source>
        <dbReference type="ARBA" id="ARBA00022840"/>
    </source>
</evidence>
<keyword evidence="4" id="KW-0418">Kinase</keyword>
<keyword evidence="3 6" id="KW-0547">Nucleotide-binding</keyword>
<dbReference type="PROSITE" id="PS00108">
    <property type="entry name" value="PROTEIN_KINASE_ST"/>
    <property type="match status" value="1"/>
</dbReference>
<dbReference type="Gene3D" id="1.10.510.10">
    <property type="entry name" value="Transferase(Phosphotransferase) domain 1"/>
    <property type="match status" value="1"/>
</dbReference>
<evidence type="ECO:0000256" key="4">
    <source>
        <dbReference type="ARBA" id="ARBA00022777"/>
    </source>
</evidence>
<dbReference type="PANTHER" id="PTHR24342:SF14">
    <property type="entry name" value="DEATH-ASSOCIATED PROTEIN KINASE DAPK-1"/>
    <property type="match status" value="1"/>
</dbReference>
<dbReference type="InterPro" id="IPR000719">
    <property type="entry name" value="Prot_kinase_dom"/>
</dbReference>
<dbReference type="Proteomes" id="UP000694941">
    <property type="component" value="Unplaced"/>
</dbReference>
<dbReference type="Pfam" id="PF00069">
    <property type="entry name" value="Pkinase"/>
    <property type="match status" value="1"/>
</dbReference>
<evidence type="ECO:0000256" key="7">
    <source>
        <dbReference type="RuleBase" id="RU000304"/>
    </source>
</evidence>
<dbReference type="PANTHER" id="PTHR24342">
    <property type="entry name" value="SERINE/THREONINE-PROTEIN KINASE 17"/>
    <property type="match status" value="1"/>
</dbReference>